<accession>A0A318SPL3</accession>
<evidence type="ECO:0000313" key="1">
    <source>
        <dbReference type="EMBL" id="PYE78943.1"/>
    </source>
</evidence>
<evidence type="ECO:0000313" key="2">
    <source>
        <dbReference type="Proteomes" id="UP000247540"/>
    </source>
</evidence>
<keyword evidence="2" id="KW-1185">Reference proteome</keyword>
<comment type="caution">
    <text evidence="1">The sequence shown here is derived from an EMBL/GenBank/DDBJ whole genome shotgun (WGS) entry which is preliminary data.</text>
</comment>
<dbReference type="Proteomes" id="UP000247540">
    <property type="component" value="Unassembled WGS sequence"/>
</dbReference>
<name>A0A318SPL3_9BURK</name>
<protein>
    <submittedName>
        <fullName evidence="1">Phage derived Gp49-like protein DUF891</fullName>
    </submittedName>
</protein>
<reference evidence="1 2" key="1">
    <citation type="submission" date="2018-06" db="EMBL/GenBank/DDBJ databases">
        <title>Genomic Encyclopedia of Type Strains, Phase III (KMG-III): the genomes of soil and plant-associated and newly described type strains.</title>
        <authorList>
            <person name="Whitman W."/>
        </authorList>
    </citation>
    <scope>NUCLEOTIDE SEQUENCE [LARGE SCALE GENOMIC DNA]</scope>
    <source>
        <strain evidence="1 2">CECT 7646</strain>
    </source>
</reference>
<sequence>MKTVGPGVYEIRVKDDASNNYRVIYIAKYEEAVYVLHCFHKTTPQTAQTDIDLAKSRLRDLNKKRAK</sequence>
<dbReference type="Pfam" id="PF05973">
    <property type="entry name" value="Gp49"/>
    <property type="match status" value="1"/>
</dbReference>
<proteinExistence type="predicted"/>
<organism evidence="1 2">
    <name type="scientific">Xylophilus ampelinus</name>
    <dbReference type="NCBI Taxonomy" id="54067"/>
    <lineage>
        <taxon>Bacteria</taxon>
        <taxon>Pseudomonadati</taxon>
        <taxon>Pseudomonadota</taxon>
        <taxon>Betaproteobacteria</taxon>
        <taxon>Burkholderiales</taxon>
        <taxon>Xylophilus</taxon>
    </lineage>
</organism>
<gene>
    <name evidence="1" type="ORF">DFQ15_104137</name>
</gene>
<dbReference type="AlphaFoldDB" id="A0A318SPL3"/>
<dbReference type="InterPro" id="IPR009241">
    <property type="entry name" value="HigB-like"/>
</dbReference>
<dbReference type="EMBL" id="QJTC01000004">
    <property type="protein sequence ID" value="PYE78943.1"/>
    <property type="molecule type" value="Genomic_DNA"/>
</dbReference>